<evidence type="ECO:0000256" key="3">
    <source>
        <dbReference type="ARBA" id="ARBA00022989"/>
    </source>
</evidence>
<protein>
    <submittedName>
        <fullName evidence="6">DCST1 ligase</fullName>
    </submittedName>
</protein>
<organism evidence="6 7">
    <name type="scientific">Centropus unirufus</name>
    <dbReference type="NCBI Taxonomy" id="1118519"/>
    <lineage>
        <taxon>Eukaryota</taxon>
        <taxon>Metazoa</taxon>
        <taxon>Chordata</taxon>
        <taxon>Craniata</taxon>
        <taxon>Vertebrata</taxon>
        <taxon>Euteleostomi</taxon>
        <taxon>Archelosauria</taxon>
        <taxon>Archosauria</taxon>
        <taxon>Dinosauria</taxon>
        <taxon>Saurischia</taxon>
        <taxon>Theropoda</taxon>
        <taxon>Coelurosauria</taxon>
        <taxon>Aves</taxon>
        <taxon>Neognathae</taxon>
        <taxon>Neoaves</taxon>
        <taxon>Otidimorphae</taxon>
        <taxon>Cuculiformes</taxon>
        <taxon>Centropidae</taxon>
        <taxon>Centropus</taxon>
    </lineage>
</organism>
<evidence type="ECO:0000259" key="5">
    <source>
        <dbReference type="Pfam" id="PF07782"/>
    </source>
</evidence>
<keyword evidence="7" id="KW-1185">Reference proteome</keyword>
<sequence>KRTLLPLRRAEVSDVIFPCRLAMQSPEWRNVVRDWWGSRGGRGQGWGSDGDNLCSMQVLELLECIPPFLLLLLTCSLDHVLFTMLSIIQQHSFTQYSFYSSYHLAVHVTGKSLMARLLRSTIGALNASSETHLETSNIACLPQPRGMTMEQYLRSCLPMVVLVLLCLAQVYTYRLRRVIAAFYFPKREKSRVLYLYNKLLQQRQSFIRRQQKRIARRAQQPPGLGTLLLRWCPYLRHWVRRSCTVCGEPETPRDRVCPVCDASYCGQCW</sequence>
<dbReference type="InterPro" id="IPR012858">
    <property type="entry name" value="DC_STAMP-like"/>
</dbReference>
<evidence type="ECO:0000313" key="7">
    <source>
        <dbReference type="Proteomes" id="UP000517892"/>
    </source>
</evidence>
<evidence type="ECO:0000256" key="1">
    <source>
        <dbReference type="ARBA" id="ARBA00004141"/>
    </source>
</evidence>
<keyword evidence="2" id="KW-0812">Transmembrane</keyword>
<name>A0A7K5ABY1_9AVES</name>
<evidence type="ECO:0000256" key="4">
    <source>
        <dbReference type="ARBA" id="ARBA00023136"/>
    </source>
</evidence>
<dbReference type="Proteomes" id="UP000517892">
    <property type="component" value="Unassembled WGS sequence"/>
</dbReference>
<keyword evidence="6" id="KW-0436">Ligase</keyword>
<dbReference type="EMBL" id="VYZI01001414">
    <property type="protein sequence ID" value="NWR81221.1"/>
    <property type="molecule type" value="Genomic_DNA"/>
</dbReference>
<dbReference type="Pfam" id="PF07782">
    <property type="entry name" value="DC_STAMP"/>
    <property type="match status" value="1"/>
</dbReference>
<evidence type="ECO:0000313" key="6">
    <source>
        <dbReference type="EMBL" id="NWR81221.1"/>
    </source>
</evidence>
<dbReference type="GO" id="GO:0016874">
    <property type="term" value="F:ligase activity"/>
    <property type="evidence" value="ECO:0007669"/>
    <property type="project" value="UniProtKB-KW"/>
</dbReference>
<accession>A0A7K5ABY1</accession>
<feature type="domain" description="Dendritic cell-specific transmembrane protein-like" evidence="5">
    <location>
        <begin position="58"/>
        <end position="196"/>
    </location>
</feature>
<dbReference type="OrthoDB" id="5985669at2759"/>
<feature type="non-terminal residue" evidence="6">
    <location>
        <position position="1"/>
    </location>
</feature>
<proteinExistence type="predicted"/>
<evidence type="ECO:0000256" key="2">
    <source>
        <dbReference type="ARBA" id="ARBA00022692"/>
    </source>
</evidence>
<dbReference type="PANTHER" id="PTHR21041">
    <property type="entry name" value="DENDRITIC CELL-SPECIFIC TRANSMEMBRANE PROTEIN"/>
    <property type="match status" value="1"/>
</dbReference>
<dbReference type="AlphaFoldDB" id="A0A7K5ABY1"/>
<gene>
    <name evidence="6" type="primary">Dcst1</name>
    <name evidence="6" type="ORF">CENUNI_R04262</name>
</gene>
<comment type="caution">
    <text evidence="6">The sequence shown here is derived from an EMBL/GenBank/DDBJ whole genome shotgun (WGS) entry which is preliminary data.</text>
</comment>
<keyword evidence="3" id="KW-1133">Transmembrane helix</keyword>
<dbReference type="GO" id="GO:0016020">
    <property type="term" value="C:membrane"/>
    <property type="evidence" value="ECO:0007669"/>
    <property type="project" value="UniProtKB-SubCell"/>
</dbReference>
<keyword evidence="4" id="KW-0472">Membrane</keyword>
<dbReference type="PANTHER" id="PTHR21041:SF17">
    <property type="entry name" value="E3 UBIQUITIN-PROTEIN LIGASE DCST1"/>
    <property type="match status" value="1"/>
</dbReference>
<comment type="subcellular location">
    <subcellularLocation>
        <location evidence="1">Membrane</location>
        <topology evidence="1">Multi-pass membrane protein</topology>
    </subcellularLocation>
</comment>
<dbReference type="InterPro" id="IPR051856">
    <property type="entry name" value="CSR-E3_Ligase_Protein"/>
</dbReference>
<feature type="non-terminal residue" evidence="6">
    <location>
        <position position="269"/>
    </location>
</feature>
<reference evidence="6 7" key="1">
    <citation type="submission" date="2019-09" db="EMBL/GenBank/DDBJ databases">
        <title>Bird 10,000 Genomes (B10K) Project - Family phase.</title>
        <authorList>
            <person name="Zhang G."/>
        </authorList>
    </citation>
    <scope>NUCLEOTIDE SEQUENCE [LARGE SCALE GENOMIC DNA]</scope>
    <source>
        <strain evidence="6">B10K-DU-017-25</strain>
        <tissue evidence="6">Mixed tissue sample</tissue>
    </source>
</reference>